<dbReference type="Proteomes" id="UP000473885">
    <property type="component" value="Unassembled WGS sequence"/>
</dbReference>
<dbReference type="AlphaFoldDB" id="A0A6M0RCE5"/>
<organism evidence="1 2">
    <name type="scientific">Clostridium niameyense</name>
    <dbReference type="NCBI Taxonomy" id="1622073"/>
    <lineage>
        <taxon>Bacteria</taxon>
        <taxon>Bacillati</taxon>
        <taxon>Bacillota</taxon>
        <taxon>Clostridia</taxon>
        <taxon>Eubacteriales</taxon>
        <taxon>Clostridiaceae</taxon>
        <taxon>Clostridium</taxon>
    </lineage>
</organism>
<evidence type="ECO:0000313" key="1">
    <source>
        <dbReference type="EMBL" id="NEZ47965.1"/>
    </source>
</evidence>
<dbReference type="Gene3D" id="2.40.10.270">
    <property type="entry name" value="Bacteriophage SPP1 head-tail adaptor protein"/>
    <property type="match status" value="1"/>
</dbReference>
<name>A0A6M0RCE5_9CLOT</name>
<dbReference type="EMBL" id="SXDP01000017">
    <property type="protein sequence ID" value="NEZ47965.1"/>
    <property type="molecule type" value="Genomic_DNA"/>
</dbReference>
<evidence type="ECO:0000313" key="2">
    <source>
        <dbReference type="Proteomes" id="UP000473885"/>
    </source>
</evidence>
<accession>A0A6M0RCE5</accession>
<sequence length="121" mass="14575">MLSKKQTMNNLALTFNKRISILEFKDMENEVGDIEQRLVEIKKVYAFITSLAKGKEYIENKKIQQKLIYKIILRTNLEINQSMFIRYKNKLFNIKDILDINFPFITLFVEEKKTEQEQYNE</sequence>
<protein>
    <submittedName>
        <fullName evidence="1">Head-tail adaptor protein</fullName>
    </submittedName>
</protein>
<gene>
    <name evidence="1" type="ORF">FDF74_12310</name>
</gene>
<dbReference type="NCBIfam" id="TIGR01563">
    <property type="entry name" value="gp16_SPP1"/>
    <property type="match status" value="1"/>
</dbReference>
<dbReference type="Pfam" id="PF05521">
    <property type="entry name" value="Phage_HCP"/>
    <property type="match status" value="1"/>
</dbReference>
<reference evidence="1 2" key="1">
    <citation type="submission" date="2019-04" db="EMBL/GenBank/DDBJ databases">
        <title>Genome sequencing of Clostridium botulinum Groups I-IV and Clostridium butyricum.</title>
        <authorList>
            <person name="Brunt J."/>
            <person name="Van Vliet A.H.M."/>
            <person name="Stringer S.C."/>
            <person name="Carter A.T."/>
            <person name="Peck M.W."/>
        </authorList>
    </citation>
    <scope>NUCLEOTIDE SEQUENCE [LARGE SCALE GENOMIC DNA]</scope>
    <source>
        <strain evidence="1 2">IFR 18/094</strain>
    </source>
</reference>
<proteinExistence type="predicted"/>
<dbReference type="InterPro" id="IPR008767">
    <property type="entry name" value="Phage_SPP1_head-tail_adaptor"/>
</dbReference>
<dbReference type="InterPro" id="IPR038666">
    <property type="entry name" value="SSP1_head-tail_sf"/>
</dbReference>
<keyword evidence="2" id="KW-1185">Reference proteome</keyword>
<comment type="caution">
    <text evidence="1">The sequence shown here is derived from an EMBL/GenBank/DDBJ whole genome shotgun (WGS) entry which is preliminary data.</text>
</comment>